<keyword evidence="3" id="KW-1185">Reference proteome</keyword>
<accession>A0AA96G9N2</accession>
<feature type="region of interest" description="Disordered" evidence="1">
    <location>
        <begin position="1"/>
        <end position="24"/>
    </location>
</feature>
<gene>
    <name evidence="2" type="ORF">PP769_18740</name>
</gene>
<dbReference type="EMBL" id="CP116967">
    <property type="protein sequence ID" value="WNM57984.1"/>
    <property type="molecule type" value="Genomic_DNA"/>
</dbReference>
<protein>
    <submittedName>
        <fullName evidence="2">Uncharacterized protein</fullName>
    </submittedName>
</protein>
<feature type="compositionally biased region" description="Basic and acidic residues" evidence="1">
    <location>
        <begin position="1"/>
        <end position="19"/>
    </location>
</feature>
<name>A0AA96G9N2_9BACT</name>
<evidence type="ECO:0000256" key="1">
    <source>
        <dbReference type="SAM" id="MobiDB-lite"/>
    </source>
</evidence>
<dbReference type="AlphaFoldDB" id="A0AA96G9N2"/>
<dbReference type="Proteomes" id="UP001302719">
    <property type="component" value="Chromosome"/>
</dbReference>
<evidence type="ECO:0000313" key="3">
    <source>
        <dbReference type="Proteomes" id="UP001302719"/>
    </source>
</evidence>
<proteinExistence type="predicted"/>
<dbReference type="RefSeq" id="WP_312643147.1">
    <property type="nucleotide sequence ID" value="NZ_CP116967.1"/>
</dbReference>
<reference evidence="2 3" key="1">
    <citation type="submission" date="2023-01" db="EMBL/GenBank/DDBJ databases">
        <title>Cultivation and genomic characterization of new, ubiquitous marine nitrite-oxidizing bacteria from the Nitrospirales.</title>
        <authorList>
            <person name="Mueller A.J."/>
            <person name="Daebeler A."/>
            <person name="Herbold C.W."/>
            <person name="Kirkegaard R.H."/>
            <person name="Daims H."/>
        </authorList>
    </citation>
    <scope>NUCLEOTIDE SEQUENCE [LARGE SCALE GENOMIC DNA]</scope>
    <source>
        <strain evidence="2 3">VA</strain>
    </source>
</reference>
<sequence length="74" mass="8636">MRTDTEKKRLTDRGEKRAAETTTVEAATRRPYLSHRLWVGSLNQNTKPEVYHPRRGKKRCTQLTVTLRLPTDTI</sequence>
<evidence type="ECO:0000313" key="2">
    <source>
        <dbReference type="EMBL" id="WNM57984.1"/>
    </source>
</evidence>
<organism evidence="2 3">
    <name type="scientific">Candidatus Nitrospira allomarina</name>
    <dbReference type="NCBI Taxonomy" id="3020900"/>
    <lineage>
        <taxon>Bacteria</taxon>
        <taxon>Pseudomonadati</taxon>
        <taxon>Nitrospirota</taxon>
        <taxon>Nitrospiria</taxon>
        <taxon>Nitrospirales</taxon>
        <taxon>Nitrospiraceae</taxon>
        <taxon>Nitrospira</taxon>
    </lineage>
</organism>
<dbReference type="KEGG" id="nall:PP769_18740"/>